<dbReference type="PANTHER" id="PTHR28630">
    <property type="match status" value="1"/>
</dbReference>
<evidence type="ECO:0000256" key="2">
    <source>
        <dbReference type="ARBA" id="ARBA00022490"/>
    </source>
</evidence>
<comment type="similarity">
    <text evidence="5">Belongs to the peroxiredoxin-like PRXL2 family. PRXL2A subfamily.</text>
</comment>
<evidence type="ECO:0000256" key="1">
    <source>
        <dbReference type="ARBA" id="ARBA00004496"/>
    </source>
</evidence>
<evidence type="ECO:0000256" key="8">
    <source>
        <dbReference type="ARBA" id="ARBA00032129"/>
    </source>
</evidence>
<name>I3JM57_ORENI</name>
<keyword evidence="4" id="KW-0676">Redox-active center</keyword>
<evidence type="ECO:0000313" key="9">
    <source>
        <dbReference type="Ensembl" id="ENSONIP00000009951.2"/>
    </source>
</evidence>
<dbReference type="GO" id="GO:0016209">
    <property type="term" value="F:antioxidant activity"/>
    <property type="evidence" value="ECO:0007669"/>
    <property type="project" value="UniProtKB-KW"/>
</dbReference>
<reference evidence="9" key="2">
    <citation type="submission" date="2025-09" db="UniProtKB">
        <authorList>
            <consortium name="Ensembl"/>
        </authorList>
    </citation>
    <scope>IDENTIFICATION</scope>
</reference>
<evidence type="ECO:0000256" key="7">
    <source>
        <dbReference type="ARBA" id="ARBA00032058"/>
    </source>
</evidence>
<evidence type="ECO:0000256" key="6">
    <source>
        <dbReference type="ARBA" id="ARBA00023849"/>
    </source>
</evidence>
<dbReference type="InParanoid" id="I3JM57"/>
<organism evidence="9 10">
    <name type="scientific">Oreochromis niloticus</name>
    <name type="common">Nile tilapia</name>
    <name type="synonym">Tilapia nilotica</name>
    <dbReference type="NCBI Taxonomy" id="8128"/>
    <lineage>
        <taxon>Eukaryota</taxon>
        <taxon>Metazoa</taxon>
        <taxon>Chordata</taxon>
        <taxon>Craniata</taxon>
        <taxon>Vertebrata</taxon>
        <taxon>Euteleostomi</taxon>
        <taxon>Actinopterygii</taxon>
        <taxon>Neopterygii</taxon>
        <taxon>Teleostei</taxon>
        <taxon>Neoteleostei</taxon>
        <taxon>Acanthomorphata</taxon>
        <taxon>Ovalentaria</taxon>
        <taxon>Cichlomorphae</taxon>
        <taxon>Cichliformes</taxon>
        <taxon>Cichlidae</taxon>
        <taxon>African cichlids</taxon>
        <taxon>Pseudocrenilabrinae</taxon>
        <taxon>Oreochromini</taxon>
        <taxon>Oreochromis</taxon>
    </lineage>
</organism>
<keyword evidence="3" id="KW-0049">Antioxidant</keyword>
<keyword evidence="10" id="KW-1185">Reference proteome</keyword>
<evidence type="ECO:0000313" key="10">
    <source>
        <dbReference type="Proteomes" id="UP000005207"/>
    </source>
</evidence>
<evidence type="ECO:0000256" key="3">
    <source>
        <dbReference type="ARBA" id="ARBA00022862"/>
    </source>
</evidence>
<proteinExistence type="inferred from homology"/>
<reference evidence="9" key="1">
    <citation type="submission" date="2025-08" db="UniProtKB">
        <authorList>
            <consortium name="Ensembl"/>
        </authorList>
    </citation>
    <scope>IDENTIFICATION</scope>
</reference>
<evidence type="ECO:0000256" key="4">
    <source>
        <dbReference type="ARBA" id="ARBA00023284"/>
    </source>
</evidence>
<dbReference type="Proteomes" id="UP000005207">
    <property type="component" value="Unplaced"/>
</dbReference>
<dbReference type="HOGENOM" id="CLU_086062_0_0_1"/>
<accession>I3JM57</accession>
<dbReference type="GeneTree" id="ENSGT00940000165336"/>
<keyword evidence="2" id="KW-0963">Cytoplasm</keyword>
<dbReference type="eggNOG" id="KOG4498">
    <property type="taxonomic scope" value="Eukaryota"/>
</dbReference>
<dbReference type="PANTHER" id="PTHR28630:SF31">
    <property type="entry name" value="PEROXIREDOXIN-LIKE 2A"/>
    <property type="match status" value="1"/>
</dbReference>
<dbReference type="InterPro" id="IPR032801">
    <property type="entry name" value="PXL2A/B/C"/>
</dbReference>
<dbReference type="OMA" id="XEAADLS"/>
<evidence type="ECO:0000256" key="5">
    <source>
        <dbReference type="ARBA" id="ARBA00023787"/>
    </source>
</evidence>
<gene>
    <name evidence="9" type="primary">LOC100692098</name>
</gene>
<dbReference type="GO" id="GO:0005737">
    <property type="term" value="C:cytoplasm"/>
    <property type="evidence" value="ECO:0007669"/>
    <property type="project" value="UniProtKB-SubCell"/>
</dbReference>
<dbReference type="Pfam" id="PF13911">
    <property type="entry name" value="AhpC-TSA_2"/>
    <property type="match status" value="1"/>
</dbReference>
<dbReference type="Ensembl" id="ENSONIT00000009957.2">
    <property type="protein sequence ID" value="ENSONIP00000009951.2"/>
    <property type="gene ID" value="ENSONIG00000007893.2"/>
</dbReference>
<sequence length="143" mass="16196">MCREEAAELSSLKPQLDELGVPLYAVVKEDVGTEVKNFRPYFQGEVFLDEKRRFYGPRERKLGLLAFLRVGVWMNGVRAFRNGFVGNVLGEGFVLGGVFVIGQGQQGILLEHREIEFGDKVNIEDVLQAVRKIPQELQSLEKK</sequence>
<dbReference type="AlphaFoldDB" id="I3JM57"/>
<protein>
    <recommendedName>
        <fullName evidence="6">Peroxiredoxin-like 2A</fullName>
    </recommendedName>
    <alternativeName>
        <fullName evidence="8">Peroxiredoxin-like 2 activated in M-CSF stimulated monocytes</fullName>
    </alternativeName>
    <alternativeName>
        <fullName evidence="7">Redox-regulatory protein FAM213A</fullName>
    </alternativeName>
</protein>
<comment type="subcellular location">
    <subcellularLocation>
        <location evidence="1">Cytoplasm</location>
    </subcellularLocation>
</comment>